<gene>
    <name evidence="1" type="ORF">IW248_004645</name>
</gene>
<dbReference type="Proteomes" id="UP000614915">
    <property type="component" value="Unassembled WGS sequence"/>
</dbReference>
<proteinExistence type="predicted"/>
<protein>
    <submittedName>
        <fullName evidence="1">Uncharacterized protein</fullName>
    </submittedName>
</protein>
<sequence>MVDTDEAIQIAMRFLACRLAERQDLREPPSVQGVTVEQVMTVTGERPCHIVSFGWPLRVAVDQETGDADMLR</sequence>
<evidence type="ECO:0000313" key="2">
    <source>
        <dbReference type="Proteomes" id="UP000614915"/>
    </source>
</evidence>
<comment type="caution">
    <text evidence="1">The sequence shown here is derived from an EMBL/GenBank/DDBJ whole genome shotgun (WGS) entry which is preliminary data.</text>
</comment>
<reference evidence="1 2" key="1">
    <citation type="submission" date="2020-11" db="EMBL/GenBank/DDBJ databases">
        <title>Sequencing the genomes of 1000 actinobacteria strains.</title>
        <authorList>
            <person name="Klenk H.-P."/>
        </authorList>
    </citation>
    <scope>NUCLEOTIDE SEQUENCE [LARGE SCALE GENOMIC DNA]</scope>
    <source>
        <strain evidence="1 2">DSM 101692</strain>
    </source>
</reference>
<dbReference type="EMBL" id="JADOTX010000001">
    <property type="protein sequence ID" value="MBG6068358.1"/>
    <property type="molecule type" value="Genomic_DNA"/>
</dbReference>
<evidence type="ECO:0000313" key="1">
    <source>
        <dbReference type="EMBL" id="MBG6068358.1"/>
    </source>
</evidence>
<organism evidence="1 2">
    <name type="scientific">Micromonospora ureilytica</name>
    <dbReference type="NCBI Taxonomy" id="709868"/>
    <lineage>
        <taxon>Bacteria</taxon>
        <taxon>Bacillati</taxon>
        <taxon>Actinomycetota</taxon>
        <taxon>Actinomycetes</taxon>
        <taxon>Micromonosporales</taxon>
        <taxon>Micromonosporaceae</taxon>
        <taxon>Micromonospora</taxon>
    </lineage>
</organism>
<dbReference type="RefSeq" id="WP_196928673.1">
    <property type="nucleotide sequence ID" value="NZ_JADOTX010000001.1"/>
</dbReference>
<accession>A0ABS0JMS8</accession>
<keyword evidence="2" id="KW-1185">Reference proteome</keyword>
<name>A0ABS0JMS8_9ACTN</name>